<protein>
    <submittedName>
        <fullName evidence="1">Uncharacterized protein</fullName>
    </submittedName>
</protein>
<organism evidence="1 2">
    <name type="scientific">Brevibacterium sediminis</name>
    <dbReference type="NCBI Taxonomy" id="1857024"/>
    <lineage>
        <taxon>Bacteria</taxon>
        <taxon>Bacillati</taxon>
        <taxon>Actinomycetota</taxon>
        <taxon>Actinomycetes</taxon>
        <taxon>Micrococcales</taxon>
        <taxon>Brevibacteriaceae</taxon>
        <taxon>Brevibacterium</taxon>
    </lineage>
</organism>
<evidence type="ECO:0000313" key="2">
    <source>
        <dbReference type="Proteomes" id="UP000632322"/>
    </source>
</evidence>
<dbReference type="EMBL" id="BMJG01000001">
    <property type="protein sequence ID" value="GGC26182.1"/>
    <property type="molecule type" value="Genomic_DNA"/>
</dbReference>
<gene>
    <name evidence="1" type="ORF">GCM10010974_06080</name>
</gene>
<name>A0ABQ1LL36_9MICO</name>
<sequence>MGTIARLEATTAAVAAVGTMKAESTGRVRTAASTPPAVFRRSVGAWRPVFFFAVSAEKIDPVFLVLGAECLPTVVFLVVIRECLGNSEM</sequence>
<comment type="caution">
    <text evidence="1">The sequence shown here is derived from an EMBL/GenBank/DDBJ whole genome shotgun (WGS) entry which is preliminary data.</text>
</comment>
<reference evidence="2" key="1">
    <citation type="journal article" date="2019" name="Int. J. Syst. Evol. Microbiol.">
        <title>The Global Catalogue of Microorganisms (GCM) 10K type strain sequencing project: providing services to taxonomists for standard genome sequencing and annotation.</title>
        <authorList>
            <consortium name="The Broad Institute Genomics Platform"/>
            <consortium name="The Broad Institute Genome Sequencing Center for Infectious Disease"/>
            <person name="Wu L."/>
            <person name="Ma J."/>
        </authorList>
    </citation>
    <scope>NUCLEOTIDE SEQUENCE [LARGE SCALE GENOMIC DNA]</scope>
    <source>
        <strain evidence="2">CGMCC 1.15472</strain>
    </source>
</reference>
<proteinExistence type="predicted"/>
<dbReference type="Proteomes" id="UP000632322">
    <property type="component" value="Unassembled WGS sequence"/>
</dbReference>
<accession>A0ABQ1LL36</accession>
<keyword evidence="2" id="KW-1185">Reference proteome</keyword>
<evidence type="ECO:0000313" key="1">
    <source>
        <dbReference type="EMBL" id="GGC26182.1"/>
    </source>
</evidence>